<feature type="region of interest" description="Disordered" evidence="3">
    <location>
        <begin position="22"/>
        <end position="75"/>
    </location>
</feature>
<evidence type="ECO:0000256" key="2">
    <source>
        <dbReference type="RuleBase" id="RU363019"/>
    </source>
</evidence>
<dbReference type="PROSITE" id="PS50072">
    <property type="entry name" value="CSA_PPIASE_2"/>
    <property type="match status" value="1"/>
</dbReference>
<dbReference type="PANTHER" id="PTHR45625">
    <property type="entry name" value="PEPTIDYL-PROLYL CIS-TRANS ISOMERASE-RELATED"/>
    <property type="match status" value="1"/>
</dbReference>
<dbReference type="InterPro" id="IPR029000">
    <property type="entry name" value="Cyclophilin-like_dom_sf"/>
</dbReference>
<dbReference type="RefSeq" id="WP_199701004.1">
    <property type="nucleotide sequence ID" value="NZ_JAEMNV010000001.1"/>
</dbReference>
<dbReference type="Gene3D" id="2.40.100.10">
    <property type="entry name" value="Cyclophilin-like"/>
    <property type="match status" value="1"/>
</dbReference>
<comment type="function">
    <text evidence="1 2">PPIases accelerate the folding of proteins. It catalyzes the cis-trans isomerization of proline imidic peptide bonds in oligopeptides.</text>
</comment>
<protein>
    <recommendedName>
        <fullName evidence="2">Peptidyl-prolyl cis-trans isomerase</fullName>
        <shortName evidence="2">PPIase</shortName>
        <ecNumber evidence="2">5.2.1.8</ecNumber>
    </recommendedName>
</protein>
<dbReference type="Pfam" id="PF00160">
    <property type="entry name" value="Pro_isomerase"/>
    <property type="match status" value="1"/>
</dbReference>
<comment type="similarity">
    <text evidence="2">Belongs to the cyclophilin-type PPIase family.</text>
</comment>
<keyword evidence="2" id="KW-0697">Rotamase</keyword>
<keyword evidence="6" id="KW-1185">Reference proteome</keyword>
<organism evidence="5 6">
    <name type="scientific">Antrihabitans stalagmiti</name>
    <dbReference type="NCBI Taxonomy" id="2799499"/>
    <lineage>
        <taxon>Bacteria</taxon>
        <taxon>Bacillati</taxon>
        <taxon>Actinomycetota</taxon>
        <taxon>Actinomycetes</taxon>
        <taxon>Mycobacteriales</taxon>
        <taxon>Nocardiaceae</taxon>
        <taxon>Antrihabitans</taxon>
    </lineage>
</organism>
<evidence type="ECO:0000313" key="6">
    <source>
        <dbReference type="Proteomes" id="UP000655868"/>
    </source>
</evidence>
<proteinExistence type="inferred from homology"/>
<dbReference type="EC" id="5.2.1.8" evidence="2"/>
<name>A0A934NLG3_9NOCA</name>
<accession>A0A934NLG3</accession>
<evidence type="ECO:0000256" key="3">
    <source>
        <dbReference type="SAM" id="MobiDB-lite"/>
    </source>
</evidence>
<dbReference type="AlphaFoldDB" id="A0A934NLG3"/>
<feature type="region of interest" description="Disordered" evidence="3">
    <location>
        <begin position="233"/>
        <end position="253"/>
    </location>
</feature>
<feature type="signal peptide" evidence="2">
    <location>
        <begin position="1"/>
        <end position="29"/>
    </location>
</feature>
<gene>
    <name evidence="5" type="ORF">JGU71_00620</name>
</gene>
<feature type="compositionally biased region" description="Low complexity" evidence="3">
    <location>
        <begin position="36"/>
        <end position="60"/>
    </location>
</feature>
<comment type="caution">
    <text evidence="5">The sequence shown here is derived from an EMBL/GenBank/DDBJ whole genome shotgun (WGS) entry which is preliminary data.</text>
</comment>
<dbReference type="SUPFAM" id="SSF50891">
    <property type="entry name" value="Cyclophilin-like"/>
    <property type="match status" value="1"/>
</dbReference>
<evidence type="ECO:0000256" key="1">
    <source>
        <dbReference type="ARBA" id="ARBA00002388"/>
    </source>
</evidence>
<dbReference type="InterPro" id="IPR002130">
    <property type="entry name" value="Cyclophilin-type_PPIase_dom"/>
</dbReference>
<feature type="compositionally biased region" description="Polar residues" evidence="3">
    <location>
        <begin position="23"/>
        <end position="35"/>
    </location>
</feature>
<feature type="domain" description="PPIase cyclophilin-type" evidence="4">
    <location>
        <begin position="96"/>
        <end position="252"/>
    </location>
</feature>
<keyword evidence="2" id="KW-0732">Signal</keyword>
<keyword evidence="2 5" id="KW-0413">Isomerase</keyword>
<feature type="chain" id="PRO_5039749836" description="Peptidyl-prolyl cis-trans isomerase" evidence="2">
    <location>
        <begin position="30"/>
        <end position="253"/>
    </location>
</feature>
<sequence length="253" mass="25459">MRRTLLAAAGIGLLLASVGCSDDSGSATAQDSSVRSTAKATPSEAASATTTKSTTPGATECTYPSSRTASKPVDAPASEVLPAGAATLVTLTTSQGPIGLTLDPVKAPCTANSFVSLVDQQYFDSTSCHRLTTADSLKVLQCGDPSGTGAGGPGYSFADEYPATDPALSSDSTLYKRGTLAMANAGPNTNGSQFFLVYADSMLPPDYTIFGTIDEAGLATLDKVAAAGVEASARGTDDGKPTLPVEITAARTA</sequence>
<dbReference type="EMBL" id="JAEMNV010000001">
    <property type="protein sequence ID" value="MBJ8337375.1"/>
    <property type="molecule type" value="Genomic_DNA"/>
</dbReference>
<dbReference type="PRINTS" id="PR00153">
    <property type="entry name" value="CSAPPISMRASE"/>
</dbReference>
<dbReference type="CDD" id="cd00317">
    <property type="entry name" value="cyclophilin"/>
    <property type="match status" value="1"/>
</dbReference>
<dbReference type="GO" id="GO:0003755">
    <property type="term" value="F:peptidyl-prolyl cis-trans isomerase activity"/>
    <property type="evidence" value="ECO:0007669"/>
    <property type="project" value="UniProtKB-UniRule"/>
</dbReference>
<reference evidence="5" key="1">
    <citation type="submission" date="2020-12" db="EMBL/GenBank/DDBJ databases">
        <title>Antrihabitans popcorni sp. nov. and Antrihabitans auranticaus sp. nov., isolated from a larva cave.</title>
        <authorList>
            <person name="Lee S.D."/>
            <person name="Kim I.S."/>
        </authorList>
    </citation>
    <scope>NUCLEOTIDE SEQUENCE</scope>
    <source>
        <strain evidence="5">YC3-6</strain>
    </source>
</reference>
<evidence type="ECO:0000313" key="5">
    <source>
        <dbReference type="EMBL" id="MBJ8337375.1"/>
    </source>
</evidence>
<dbReference type="PANTHER" id="PTHR45625:SF3">
    <property type="entry name" value="PEPTIDYL-PROLYL CIS-TRANS ISOMERASE B-RELATED"/>
    <property type="match status" value="1"/>
</dbReference>
<dbReference type="PROSITE" id="PS51257">
    <property type="entry name" value="PROKAR_LIPOPROTEIN"/>
    <property type="match status" value="1"/>
</dbReference>
<comment type="catalytic activity">
    <reaction evidence="2">
        <text>[protein]-peptidylproline (omega=180) = [protein]-peptidylproline (omega=0)</text>
        <dbReference type="Rhea" id="RHEA:16237"/>
        <dbReference type="Rhea" id="RHEA-COMP:10747"/>
        <dbReference type="Rhea" id="RHEA-COMP:10748"/>
        <dbReference type="ChEBI" id="CHEBI:83833"/>
        <dbReference type="ChEBI" id="CHEBI:83834"/>
        <dbReference type="EC" id="5.2.1.8"/>
    </reaction>
</comment>
<evidence type="ECO:0000259" key="4">
    <source>
        <dbReference type="PROSITE" id="PS50072"/>
    </source>
</evidence>
<dbReference type="InterPro" id="IPR044666">
    <property type="entry name" value="Cyclophilin_A-like"/>
</dbReference>
<dbReference type="Proteomes" id="UP000655868">
    <property type="component" value="Unassembled WGS sequence"/>
</dbReference>